<dbReference type="Proteomes" id="UP000823486">
    <property type="component" value="Unassembled WGS sequence"/>
</dbReference>
<proteinExistence type="predicted"/>
<dbReference type="SUPFAM" id="SSF51621">
    <property type="entry name" value="Phosphoenolpyruvate/pyruvate domain"/>
    <property type="match status" value="1"/>
</dbReference>
<sequence>MKHFGYLDNDERKQVFMHEPVEFTKNSDKELLSYALGAALYMPGTRSRISNDVLSGKFLSGEHEGLTSMVICLEDSISDGEVGDAELNLVLQLQEIKRAVDSHLFRLQDLPLLFIRIRSEEQLHKLAENLGNALELVSGFVFPKFTSEKGEAYLSALLEINKTYSQQLYAMPILETPEVIYKETRLETLIGIKELLDRYKDLILNVRMGATDFSGLFGIRRDRDTTIYNIGVIADCITDIINIFGRENEYVISGPVWEYFGKQRIMKPRIRQTPFEVIHDGIKLRDAMISRNDDALIYEIILDRSNGIIGKTIIHPSHIKAVNSLHVVSLEEYMDASAIIESASSFNGVMKSGFSNKMNEIKPHYNWAKKIILKSKLYGVFHEQQSFLDLLTARSEKKLFI</sequence>
<comment type="caution">
    <text evidence="4">The sequence shown here is derived from an EMBL/GenBank/DDBJ whole genome shotgun (WGS) entry which is preliminary data.</text>
</comment>
<protein>
    <submittedName>
        <fullName evidence="4">Citrate lyase beta subunit</fullName>
    </submittedName>
</protein>
<dbReference type="PANTHER" id="PTHR32308">
    <property type="entry name" value="LYASE BETA SUBUNIT, PUTATIVE (AFU_ORTHOLOGUE AFUA_4G13030)-RELATED"/>
    <property type="match status" value="1"/>
</dbReference>
<keyword evidence="2" id="KW-0479">Metal-binding</keyword>
<dbReference type="InterPro" id="IPR040442">
    <property type="entry name" value="Pyrv_kinase-like_dom_sf"/>
</dbReference>
<keyword evidence="4" id="KW-0456">Lyase</keyword>
<evidence type="ECO:0000313" key="4">
    <source>
        <dbReference type="EMBL" id="MBM7690919.1"/>
    </source>
</evidence>
<comment type="cofactor">
    <cofactor evidence="1">
        <name>Mg(2+)</name>
        <dbReference type="ChEBI" id="CHEBI:18420"/>
    </cofactor>
</comment>
<evidence type="ECO:0000256" key="1">
    <source>
        <dbReference type="ARBA" id="ARBA00001946"/>
    </source>
</evidence>
<keyword evidence="3" id="KW-0460">Magnesium</keyword>
<evidence type="ECO:0000256" key="2">
    <source>
        <dbReference type="ARBA" id="ARBA00022723"/>
    </source>
</evidence>
<dbReference type="Pfam" id="PF15617">
    <property type="entry name" value="C-C_Bond_Lyase"/>
    <property type="match status" value="1"/>
</dbReference>
<dbReference type="GO" id="GO:0016829">
    <property type="term" value="F:lyase activity"/>
    <property type="evidence" value="ECO:0007669"/>
    <property type="project" value="UniProtKB-KW"/>
</dbReference>
<dbReference type="EMBL" id="JAFBFI010000001">
    <property type="protein sequence ID" value="MBM7690919.1"/>
    <property type="molecule type" value="Genomic_DNA"/>
</dbReference>
<evidence type="ECO:0000256" key="3">
    <source>
        <dbReference type="ARBA" id="ARBA00022842"/>
    </source>
</evidence>
<accession>A0ABS2QE06</accession>
<dbReference type="InterPro" id="IPR015813">
    <property type="entry name" value="Pyrv/PenolPyrv_kinase-like_dom"/>
</dbReference>
<evidence type="ECO:0000313" key="5">
    <source>
        <dbReference type="Proteomes" id="UP000823486"/>
    </source>
</evidence>
<keyword evidence="5" id="KW-1185">Reference proteome</keyword>
<reference evidence="4 5" key="1">
    <citation type="submission" date="2021-01" db="EMBL/GenBank/DDBJ databases">
        <title>Genomic Encyclopedia of Type Strains, Phase IV (KMG-IV): sequencing the most valuable type-strain genomes for metagenomic binning, comparative biology and taxonomic classification.</title>
        <authorList>
            <person name="Goeker M."/>
        </authorList>
    </citation>
    <scope>NUCLEOTIDE SEQUENCE [LARGE SCALE GENOMIC DNA]</scope>
    <source>
        <strain evidence="4 5">DSM 105482</strain>
    </source>
</reference>
<organism evidence="4 5">
    <name type="scientific">Peribacillus deserti</name>
    <dbReference type="NCBI Taxonomy" id="673318"/>
    <lineage>
        <taxon>Bacteria</taxon>
        <taxon>Bacillati</taxon>
        <taxon>Bacillota</taxon>
        <taxon>Bacilli</taxon>
        <taxon>Bacillales</taxon>
        <taxon>Bacillaceae</taxon>
        <taxon>Peribacillus</taxon>
    </lineage>
</organism>
<dbReference type="Gene3D" id="3.20.20.60">
    <property type="entry name" value="Phosphoenolpyruvate-binding domains"/>
    <property type="match status" value="1"/>
</dbReference>
<name>A0ABS2QE06_9BACI</name>
<dbReference type="PANTHER" id="PTHR32308:SF10">
    <property type="entry name" value="CITRATE LYASE SUBUNIT BETA"/>
    <property type="match status" value="1"/>
</dbReference>
<dbReference type="InterPro" id="IPR039480">
    <property type="entry name" value="C-C_Bond_Lyase-like"/>
</dbReference>
<gene>
    <name evidence="4" type="ORF">JOC77_000322</name>
</gene>
<dbReference type="RefSeq" id="WP_204537678.1">
    <property type="nucleotide sequence ID" value="NZ_JAFBFI010000001.1"/>
</dbReference>